<dbReference type="RefSeq" id="WP_171193834.1">
    <property type="nucleotide sequence ID" value="NZ_CP061032.1"/>
</dbReference>
<gene>
    <name evidence="1" type="ORF">H7348_02690</name>
    <name evidence="2" type="ORF">IAU68_10505</name>
</gene>
<dbReference type="Proteomes" id="UP000642876">
    <property type="component" value="Unassembled WGS sequence"/>
</dbReference>
<protein>
    <submittedName>
        <fullName evidence="2">Uncharacterized protein</fullName>
    </submittedName>
</protein>
<dbReference type="EMBL" id="JACMYE010000002">
    <property type="protein sequence ID" value="MBC3178230.1"/>
    <property type="molecule type" value="Genomic_DNA"/>
</dbReference>
<reference evidence="3 4" key="1">
    <citation type="submission" date="2020-08" db="EMBL/GenBank/DDBJ databases">
        <title>novel species in genus Corynebacterium.</title>
        <authorList>
            <person name="Zhang G."/>
        </authorList>
    </citation>
    <scope>NUCLEOTIDE SEQUENCE [LARGE SCALE GENOMIC DNA]</scope>
    <source>
        <strain evidence="3 4">zg-917</strain>
        <strain evidence="2">Zg-917</strain>
    </source>
</reference>
<organism evidence="2 3">
    <name type="scientific">Corynebacterium lujinxingii</name>
    <dbReference type="NCBI Taxonomy" id="2763010"/>
    <lineage>
        <taxon>Bacteria</taxon>
        <taxon>Bacillati</taxon>
        <taxon>Actinomycetota</taxon>
        <taxon>Actinomycetes</taxon>
        <taxon>Mycobacteriales</taxon>
        <taxon>Corynebacteriaceae</taxon>
        <taxon>Corynebacterium</taxon>
    </lineage>
</organism>
<accession>A0A7H0JYF2</accession>
<dbReference type="EMBL" id="CP061032">
    <property type="protein sequence ID" value="QNP90068.1"/>
    <property type="molecule type" value="Genomic_DNA"/>
</dbReference>
<keyword evidence="4" id="KW-1185">Reference proteome</keyword>
<evidence type="ECO:0000313" key="1">
    <source>
        <dbReference type="EMBL" id="MBC3178230.1"/>
    </source>
</evidence>
<name>A0A7H0JYF2_9CORY</name>
<evidence type="ECO:0000313" key="2">
    <source>
        <dbReference type="EMBL" id="QNP90068.1"/>
    </source>
</evidence>
<proteinExistence type="predicted"/>
<evidence type="ECO:0000313" key="4">
    <source>
        <dbReference type="Proteomes" id="UP000642876"/>
    </source>
</evidence>
<dbReference type="AlphaFoldDB" id="A0A7H0JYF2"/>
<evidence type="ECO:0000313" key="3">
    <source>
        <dbReference type="Proteomes" id="UP000516235"/>
    </source>
</evidence>
<sequence length="111" mass="12788">MSTRTCTYHECDRRTAGHNDHYIPVLRAMNQKYGWFPIEILEQDGTKLTFSFRSPLGDETRTAYNHNPELLAQAQQFNPDWNILRFKRDGGTAYRAILLSRKPLAPCTTAA</sequence>
<dbReference type="KEGG" id="cluj:IAU68_10505"/>
<dbReference type="Proteomes" id="UP000516235">
    <property type="component" value="Chromosome"/>
</dbReference>